<keyword evidence="1" id="KW-0812">Transmembrane</keyword>
<dbReference type="EMBL" id="BGZK01000994">
    <property type="protein sequence ID" value="GBP67869.1"/>
    <property type="molecule type" value="Genomic_DNA"/>
</dbReference>
<protein>
    <recommendedName>
        <fullName evidence="4">Nose resistant to fluoxetine protein 6</fullName>
    </recommendedName>
</protein>
<keyword evidence="3" id="KW-1185">Reference proteome</keyword>
<keyword evidence="1" id="KW-0472">Membrane</keyword>
<name>A0A4C1XZY5_EUMVA</name>
<gene>
    <name evidence="2" type="ORF">EVAR_86695_1</name>
</gene>
<reference evidence="2 3" key="1">
    <citation type="journal article" date="2019" name="Commun. Biol.">
        <title>The bagworm genome reveals a unique fibroin gene that provides high tensile strength.</title>
        <authorList>
            <person name="Kono N."/>
            <person name="Nakamura H."/>
            <person name="Ohtoshi R."/>
            <person name="Tomita M."/>
            <person name="Numata K."/>
            <person name="Arakawa K."/>
        </authorList>
    </citation>
    <scope>NUCLEOTIDE SEQUENCE [LARGE SCALE GENOMIC DNA]</scope>
</reference>
<keyword evidence="1" id="KW-1133">Transmembrane helix</keyword>
<dbReference type="InterPro" id="IPR052728">
    <property type="entry name" value="O2_lipid_transport_reg"/>
</dbReference>
<feature type="transmembrane region" description="Helical" evidence="1">
    <location>
        <begin position="71"/>
        <end position="94"/>
    </location>
</feature>
<organism evidence="2 3">
    <name type="scientific">Eumeta variegata</name>
    <name type="common">Bagworm moth</name>
    <name type="synonym">Eumeta japonica</name>
    <dbReference type="NCBI Taxonomy" id="151549"/>
    <lineage>
        <taxon>Eukaryota</taxon>
        <taxon>Metazoa</taxon>
        <taxon>Ecdysozoa</taxon>
        <taxon>Arthropoda</taxon>
        <taxon>Hexapoda</taxon>
        <taxon>Insecta</taxon>
        <taxon>Pterygota</taxon>
        <taxon>Neoptera</taxon>
        <taxon>Endopterygota</taxon>
        <taxon>Lepidoptera</taxon>
        <taxon>Glossata</taxon>
        <taxon>Ditrysia</taxon>
        <taxon>Tineoidea</taxon>
        <taxon>Psychidae</taxon>
        <taxon>Oiketicinae</taxon>
        <taxon>Eumeta</taxon>
    </lineage>
</organism>
<dbReference type="Proteomes" id="UP000299102">
    <property type="component" value="Unassembled WGS sequence"/>
</dbReference>
<evidence type="ECO:0000313" key="3">
    <source>
        <dbReference type="Proteomes" id="UP000299102"/>
    </source>
</evidence>
<evidence type="ECO:0000256" key="1">
    <source>
        <dbReference type="SAM" id="Phobius"/>
    </source>
</evidence>
<feature type="transmembrane region" description="Helical" evidence="1">
    <location>
        <begin position="40"/>
        <end position="59"/>
    </location>
</feature>
<evidence type="ECO:0008006" key="4">
    <source>
        <dbReference type="Google" id="ProtNLM"/>
    </source>
</evidence>
<dbReference type="PANTHER" id="PTHR11161">
    <property type="entry name" value="O-ACYLTRANSFERASE"/>
    <property type="match status" value="1"/>
</dbReference>
<dbReference type="OrthoDB" id="10265389at2759"/>
<comment type="caution">
    <text evidence="2">The sequence shown here is derived from an EMBL/GenBank/DDBJ whole genome shotgun (WGS) entry which is preliminary data.</text>
</comment>
<feature type="transmembrane region" description="Helical" evidence="1">
    <location>
        <begin position="100"/>
        <end position="123"/>
    </location>
</feature>
<proteinExistence type="predicted"/>
<sequence length="258" mass="28146">MAYLTSETIILYFLTVNLYRSLRQLFAGSEVLRQLYLPSYMNGAGYVCGLAVAYLHYANQQHGRKLNQKKWFSLAFHLSLLAGSAVVAAGSLFLHDHPPAHAAALYAGLDRTLVAVCFNVFLLGCFSKCKSALRSALEWPALHALGRLSYCAFLLHFVVLRVLIGSNTQLPQVSVLACVTLLITCSVLTYLVSVPVCLLVEIPFVQLWKALTDSSSSQVQRPQTRPAVPVLGHPVLPPHSLVKSFDLVANVRHGGGTA</sequence>
<evidence type="ECO:0000313" key="2">
    <source>
        <dbReference type="EMBL" id="GBP67869.1"/>
    </source>
</evidence>
<dbReference type="AlphaFoldDB" id="A0A4C1XZY5"/>
<feature type="transmembrane region" description="Helical" evidence="1">
    <location>
        <begin position="144"/>
        <end position="164"/>
    </location>
</feature>
<feature type="transmembrane region" description="Helical" evidence="1">
    <location>
        <begin position="170"/>
        <end position="200"/>
    </location>
</feature>
<accession>A0A4C1XZY5</accession>
<dbReference type="PANTHER" id="PTHR11161:SF22">
    <property type="entry name" value="ACYLTRANSFERASE 3 DOMAIN-CONTAINING PROTEIN-RELATED"/>
    <property type="match status" value="1"/>
</dbReference>